<accession>A0A5P2CCL0</accession>
<dbReference type="EMBL" id="CP029191">
    <property type="protein sequence ID" value="QES40273.1"/>
    <property type="molecule type" value="Genomic_DNA"/>
</dbReference>
<dbReference type="Gene3D" id="3.30.420.40">
    <property type="match status" value="2"/>
</dbReference>
<dbReference type="AlphaFoldDB" id="A0A5P2CCL0"/>
<dbReference type="InterPro" id="IPR043129">
    <property type="entry name" value="ATPase_NBD"/>
</dbReference>
<dbReference type="RefSeq" id="WP_150182484.1">
    <property type="nucleotide sequence ID" value="NZ_CP029191.1"/>
</dbReference>
<protein>
    <submittedName>
        <fullName evidence="2">Uncharacterized protein</fullName>
    </submittedName>
</protein>
<keyword evidence="1" id="KW-0472">Membrane</keyword>
<keyword evidence="1" id="KW-0812">Transmembrane</keyword>
<dbReference type="CDD" id="cd10170">
    <property type="entry name" value="ASKHA_NBD_HSP70"/>
    <property type="match status" value="1"/>
</dbReference>
<evidence type="ECO:0000313" key="2">
    <source>
        <dbReference type="EMBL" id="QES40273.1"/>
    </source>
</evidence>
<name>A0A5P2CCL0_STRVZ</name>
<dbReference type="Proteomes" id="UP000324015">
    <property type="component" value="Chromosome"/>
</dbReference>
<dbReference type="Gene3D" id="3.90.640.10">
    <property type="entry name" value="Actin, Chain A, domain 4"/>
    <property type="match status" value="1"/>
</dbReference>
<proteinExistence type="predicted"/>
<reference evidence="2 3" key="1">
    <citation type="submission" date="2018-05" db="EMBL/GenBank/DDBJ databases">
        <title>Streptomyces venezuelae.</title>
        <authorList>
            <person name="Kim W."/>
            <person name="Lee N."/>
            <person name="Cho B.-K."/>
        </authorList>
    </citation>
    <scope>NUCLEOTIDE SEQUENCE [LARGE SCALE GENOMIC DNA]</scope>
    <source>
        <strain evidence="2 3">ATCC 14585</strain>
    </source>
</reference>
<dbReference type="SUPFAM" id="SSF53067">
    <property type="entry name" value="Actin-like ATPase domain"/>
    <property type="match status" value="1"/>
</dbReference>
<organism evidence="2 3">
    <name type="scientific">Streptomyces venezuelae</name>
    <dbReference type="NCBI Taxonomy" id="54571"/>
    <lineage>
        <taxon>Bacteria</taxon>
        <taxon>Bacillati</taxon>
        <taxon>Actinomycetota</taxon>
        <taxon>Actinomycetes</taxon>
        <taxon>Kitasatosporales</taxon>
        <taxon>Streptomycetaceae</taxon>
        <taxon>Streptomyces</taxon>
    </lineage>
</organism>
<sequence length="650" mass="70619">MTEPADIRVIGFDLGHGETALASVQADRTTQPELLDLPGSRGRRHISAVLDHSSEGVLIGESAITARQGSPYLGFKSPELELPEVGTPLRLFVSRIVADVLETSPPRPGQELRWVFGTPSGWPRETRERYAEILGELCPGQVEIVSESRAALLYARDSGEVAGSALQVTGSVLIVDNGASTQDYTYVSEHSGRPLDHGNIRLGAALIDKEICRRLVLRSPQRKLLEKIIAVSPAEARYLEYLCRRAKEEFFRTDQQQLAVNPKSRIGVMDSVEADDGEEVLVDIRLSYTDMQEVLDSPRTELGGLSWREAFRQDLAAALGNLPAPADLVLLTGGPSRMDFVRAIARELVDDPDRVALGREPEFAIARGLALAGRTSVRTAGFREEIADLLRGGAVEEIAREHLPELARALGAAVAGGVTERHVLPAFRRWREREYVTLQDMAERVAAGVDAELKDPADPRLKQVIADWQNGIAPELEQLTRPLAERWRLAAHALELPEVTVTGSGEFTVRVDMGAATDIVENVARVVNVAIATVVATVLFGTGTALIATTGPFAVLVTFGFILWGLSVGKDEVMRRMRTADIPMWVRHARSEAALASKLRGKAASTEAELAQKMAEQFLTETGETLVHDVSAAISAQLTALADEAALEIS</sequence>
<evidence type="ECO:0000256" key="1">
    <source>
        <dbReference type="SAM" id="Phobius"/>
    </source>
</evidence>
<keyword evidence="1" id="KW-1133">Transmembrane helix</keyword>
<feature type="transmembrane region" description="Helical" evidence="1">
    <location>
        <begin position="545"/>
        <end position="568"/>
    </location>
</feature>
<gene>
    <name evidence="2" type="ORF">DEJ49_04110</name>
</gene>
<evidence type="ECO:0000313" key="3">
    <source>
        <dbReference type="Proteomes" id="UP000324015"/>
    </source>
</evidence>